<proteinExistence type="predicted"/>
<keyword evidence="1" id="KW-0694">RNA-binding</keyword>
<dbReference type="PANTHER" id="PTHR48030:SF3">
    <property type="entry name" value="SPLICING FACTOR 3B SUBUNIT 4"/>
    <property type="match status" value="1"/>
</dbReference>
<dbReference type="SUPFAM" id="SSF54928">
    <property type="entry name" value="RNA-binding domain, RBD"/>
    <property type="match status" value="1"/>
</dbReference>
<evidence type="ECO:0000313" key="4">
    <source>
        <dbReference type="Proteomes" id="UP001439008"/>
    </source>
</evidence>
<dbReference type="Proteomes" id="UP001439008">
    <property type="component" value="Unassembled WGS sequence"/>
</dbReference>
<dbReference type="InterPro" id="IPR035979">
    <property type="entry name" value="RBD_domain_sf"/>
</dbReference>
<dbReference type="InterPro" id="IPR052084">
    <property type="entry name" value="SF3B4_spliceosome_assoc"/>
</dbReference>
<accession>A0ABV2AMQ7</accession>
<evidence type="ECO:0000313" key="3">
    <source>
        <dbReference type="EMBL" id="MES1920955.1"/>
    </source>
</evidence>
<keyword evidence="4" id="KW-1185">Reference proteome</keyword>
<feature type="domain" description="RRM" evidence="2">
    <location>
        <begin position="1"/>
        <end position="59"/>
    </location>
</feature>
<reference evidence="3 4" key="1">
    <citation type="journal article" date="2024" name="BMC Biol.">
        <title>Comparative genomics of Ascetosporea gives new insight into the evolutionary basis for animal parasitism in Rhizaria.</title>
        <authorList>
            <person name="Hiltunen Thoren M."/>
            <person name="Onut-Brannstrom I."/>
            <person name="Alfjorden A."/>
            <person name="Peckova H."/>
            <person name="Swords F."/>
            <person name="Hooper C."/>
            <person name="Holzer A.S."/>
            <person name="Bass D."/>
            <person name="Burki F."/>
        </authorList>
    </citation>
    <scope>NUCLEOTIDE SEQUENCE [LARGE SCALE GENOMIC DNA]</scope>
    <source>
        <strain evidence="3">20-A016</strain>
    </source>
</reference>
<dbReference type="PROSITE" id="PS50102">
    <property type="entry name" value="RRM"/>
    <property type="match status" value="1"/>
</dbReference>
<dbReference type="Gene3D" id="3.30.70.330">
    <property type="match status" value="1"/>
</dbReference>
<evidence type="ECO:0000259" key="2">
    <source>
        <dbReference type="PROSITE" id="PS50102"/>
    </source>
</evidence>
<dbReference type="InterPro" id="IPR012677">
    <property type="entry name" value="Nucleotide-bd_a/b_plait_sf"/>
</dbReference>
<protein>
    <submittedName>
        <fullName evidence="3">Splicing factor 3B subunit 4</fullName>
    </submittedName>
</protein>
<evidence type="ECO:0000256" key="1">
    <source>
        <dbReference type="PROSITE-ProRule" id="PRU00176"/>
    </source>
</evidence>
<dbReference type="PANTHER" id="PTHR48030">
    <property type="entry name" value="SPLICING FACTOR 3B SUBUNIT 4"/>
    <property type="match status" value="1"/>
</dbReference>
<dbReference type="EMBL" id="JBDODL010000977">
    <property type="protein sequence ID" value="MES1920955.1"/>
    <property type="molecule type" value="Genomic_DNA"/>
</dbReference>
<gene>
    <name evidence="3" type="primary">SF3B4</name>
    <name evidence="3" type="ORF">MHBO_002556</name>
</gene>
<name>A0ABV2AMQ7_9EUKA</name>
<dbReference type="InterPro" id="IPR000504">
    <property type="entry name" value="RRM_dom"/>
</dbReference>
<organism evidence="3 4">
    <name type="scientific">Bonamia ostreae</name>
    <dbReference type="NCBI Taxonomy" id="126728"/>
    <lineage>
        <taxon>Eukaryota</taxon>
        <taxon>Sar</taxon>
        <taxon>Rhizaria</taxon>
        <taxon>Endomyxa</taxon>
        <taxon>Ascetosporea</taxon>
        <taxon>Haplosporida</taxon>
        <taxon>Bonamia</taxon>
    </lineage>
</organism>
<sequence>MLQAGPVMSVNFPRDKVTGTHQGFAFVEFRSEADADYAMKILNMIRLIGKTLKINKATREQGEQDIGANLFIGNLDPDVDEQVLLSRISAFVHDIQCFRTSCCCESNVRRDRRWFKRIWFRQF</sequence>
<dbReference type="Pfam" id="PF00076">
    <property type="entry name" value="RRM_1"/>
    <property type="match status" value="1"/>
</dbReference>
<comment type="caution">
    <text evidence="3">The sequence shown here is derived from an EMBL/GenBank/DDBJ whole genome shotgun (WGS) entry which is preliminary data.</text>
</comment>